<keyword evidence="1" id="KW-0472">Membrane</keyword>
<dbReference type="RefSeq" id="WP_157677150.1">
    <property type="nucleotide sequence ID" value="NZ_LT629688.1"/>
</dbReference>
<dbReference type="STRING" id="675864.SAMN04489747_2964"/>
<dbReference type="Proteomes" id="UP000198546">
    <property type="component" value="Chromosome i"/>
</dbReference>
<organism evidence="2 3">
    <name type="scientific">Auraticoccus monumenti</name>
    <dbReference type="NCBI Taxonomy" id="675864"/>
    <lineage>
        <taxon>Bacteria</taxon>
        <taxon>Bacillati</taxon>
        <taxon>Actinomycetota</taxon>
        <taxon>Actinomycetes</taxon>
        <taxon>Propionibacteriales</taxon>
        <taxon>Propionibacteriaceae</taxon>
        <taxon>Auraticoccus</taxon>
    </lineage>
</organism>
<evidence type="ECO:0000313" key="3">
    <source>
        <dbReference type="Proteomes" id="UP000198546"/>
    </source>
</evidence>
<feature type="transmembrane region" description="Helical" evidence="1">
    <location>
        <begin position="47"/>
        <end position="63"/>
    </location>
</feature>
<feature type="transmembrane region" description="Helical" evidence="1">
    <location>
        <begin position="131"/>
        <end position="152"/>
    </location>
</feature>
<protein>
    <submittedName>
        <fullName evidence="2">Uncharacterized protein</fullName>
    </submittedName>
</protein>
<feature type="transmembrane region" description="Helical" evidence="1">
    <location>
        <begin position="93"/>
        <end position="111"/>
    </location>
</feature>
<keyword evidence="1" id="KW-0812">Transmembrane</keyword>
<proteinExistence type="predicted"/>
<dbReference type="AlphaFoldDB" id="A0A1G7BJX9"/>
<sequence>MGTLVEWLVGVLGRARVLPASRWWLRLVMLVAALVAMAVPWAQGAPAAVGVFALLLLVVGLLAPQGHLPALWAVMVVAWGAVVAPAVGALGLVPVALGLVGWHWAASALSVGRPHARVQAGVWRRSLVPTVVALVAVGVGLVLALLLGGLVLPPALGVTAVLVLALVGVVGLVLWPVHRPPGSSQGPGR</sequence>
<evidence type="ECO:0000256" key="1">
    <source>
        <dbReference type="SAM" id="Phobius"/>
    </source>
</evidence>
<evidence type="ECO:0000313" key="2">
    <source>
        <dbReference type="EMBL" id="SDE26585.1"/>
    </source>
</evidence>
<feature type="transmembrane region" description="Helical" evidence="1">
    <location>
        <begin position="158"/>
        <end position="177"/>
    </location>
</feature>
<gene>
    <name evidence="2" type="ORF">SAMN04489747_2964</name>
</gene>
<reference evidence="2 3" key="1">
    <citation type="submission" date="2016-10" db="EMBL/GenBank/DDBJ databases">
        <authorList>
            <person name="de Groot N.N."/>
        </authorList>
    </citation>
    <scope>NUCLEOTIDE SEQUENCE [LARGE SCALE GENOMIC DNA]</scope>
    <source>
        <strain evidence="2 3">MON 2.2</strain>
    </source>
</reference>
<feature type="transmembrane region" description="Helical" evidence="1">
    <location>
        <begin position="23"/>
        <end position="41"/>
    </location>
</feature>
<accession>A0A1G7BJX9</accession>
<keyword evidence="1" id="KW-1133">Transmembrane helix</keyword>
<keyword evidence="3" id="KW-1185">Reference proteome</keyword>
<dbReference type="EMBL" id="LT629688">
    <property type="protein sequence ID" value="SDE26585.1"/>
    <property type="molecule type" value="Genomic_DNA"/>
</dbReference>
<name>A0A1G7BJX9_9ACTN</name>